<reference evidence="1 2" key="1">
    <citation type="submission" date="2020-01" db="EMBL/GenBank/DDBJ databases">
        <title>Genomic analysis of Aminipila sp. CBA3637.</title>
        <authorList>
            <person name="Kim Y.B."/>
            <person name="Roh S.W."/>
        </authorList>
    </citation>
    <scope>NUCLEOTIDE SEQUENCE [LARGE SCALE GENOMIC DNA]</scope>
    <source>
        <strain evidence="1 2">CBA3637</strain>
    </source>
</reference>
<dbReference type="Proteomes" id="UP000463883">
    <property type="component" value="Chromosome"/>
</dbReference>
<evidence type="ECO:0000313" key="1">
    <source>
        <dbReference type="EMBL" id="QHI72586.1"/>
    </source>
</evidence>
<protein>
    <submittedName>
        <fullName evidence="1">Uncharacterized protein</fullName>
    </submittedName>
</protein>
<proteinExistence type="predicted"/>
<gene>
    <name evidence="1" type="ORF">Ami3637_09410</name>
</gene>
<organism evidence="1 2">
    <name type="scientific">Aminipila terrae</name>
    <dbReference type="NCBI Taxonomy" id="2697030"/>
    <lineage>
        <taxon>Bacteria</taxon>
        <taxon>Bacillati</taxon>
        <taxon>Bacillota</taxon>
        <taxon>Clostridia</taxon>
        <taxon>Peptostreptococcales</taxon>
        <taxon>Anaerovoracaceae</taxon>
        <taxon>Aminipila</taxon>
    </lineage>
</organism>
<dbReference type="InterPro" id="IPR011747">
    <property type="entry name" value="CHP02241"/>
</dbReference>
<dbReference type="EMBL" id="CP047591">
    <property type="protein sequence ID" value="QHI72586.1"/>
    <property type="molecule type" value="Genomic_DNA"/>
</dbReference>
<dbReference type="InterPro" id="IPR010667">
    <property type="entry name" value="Phage_T4_Gp19"/>
</dbReference>
<dbReference type="KEGG" id="amic:Ami3637_09410"/>
<accession>A0A6P1MLR4</accession>
<dbReference type="AlphaFoldDB" id="A0A6P1MLR4"/>
<dbReference type="PANTHER" id="PTHR38009:SF1">
    <property type="entry name" value="CONSERVED HYPOTHETICAL PHAGE TAIL PROTEIN"/>
    <property type="match status" value="1"/>
</dbReference>
<evidence type="ECO:0000313" key="2">
    <source>
        <dbReference type="Proteomes" id="UP000463883"/>
    </source>
</evidence>
<dbReference type="Pfam" id="PF06841">
    <property type="entry name" value="Phage_T4_gp19"/>
    <property type="match status" value="1"/>
</dbReference>
<keyword evidence="2" id="KW-1185">Reference proteome</keyword>
<sequence length="157" mass="17718">MKKLLDVKSEAGTERTFEAIKNISFAVTIGDTRLSFSKISNISREQEYETVREGGVNDRVFTLSTGKQQVEKLILERGVSNKRIKNTDLKLGEQIKKPVTIMILDQFAGKAPKVVRAYSFDEGVVTSWETNELDAMNGDIFIERFEISHSGLVEIKM</sequence>
<dbReference type="GO" id="GO:0005198">
    <property type="term" value="F:structural molecule activity"/>
    <property type="evidence" value="ECO:0007669"/>
    <property type="project" value="InterPro"/>
</dbReference>
<dbReference type="RefSeq" id="WP_162362354.1">
    <property type="nucleotide sequence ID" value="NZ_CP047591.1"/>
</dbReference>
<name>A0A6P1MLR4_9FIRM</name>
<dbReference type="PANTHER" id="PTHR38009">
    <property type="entry name" value="CONSERVED HYPOTHETICAL PHAGE TAIL PROTEIN"/>
    <property type="match status" value="1"/>
</dbReference>